<reference evidence="7" key="1">
    <citation type="submission" date="2022-12" db="EMBL/GenBank/DDBJ databases">
        <title>Draft genome assemblies for two species of Escallonia (Escalloniales).</title>
        <authorList>
            <person name="Chanderbali A."/>
            <person name="Dervinis C."/>
            <person name="Anghel I."/>
            <person name="Soltis D."/>
            <person name="Soltis P."/>
            <person name="Zapata F."/>
        </authorList>
    </citation>
    <scope>NUCLEOTIDE SEQUENCE</scope>
    <source>
        <strain evidence="7">UCBG64.0493</strain>
        <tissue evidence="7">Leaf</tissue>
    </source>
</reference>
<keyword evidence="8" id="KW-1185">Reference proteome</keyword>
<dbReference type="PANTHER" id="PTHR12815:SF42">
    <property type="entry name" value="BACTERIAL SURFACE ANTIGEN (D15) DOMAIN-CONTAINING PROTEIN"/>
    <property type="match status" value="1"/>
</dbReference>
<evidence type="ECO:0000256" key="2">
    <source>
        <dbReference type="ARBA" id="ARBA00023136"/>
    </source>
</evidence>
<evidence type="ECO:0000256" key="1">
    <source>
        <dbReference type="ARBA" id="ARBA00022805"/>
    </source>
</evidence>
<protein>
    <recommendedName>
        <fullName evidence="9">Bacterial surface antigen (D15) domain-containing protein</fullName>
    </recommendedName>
</protein>
<dbReference type="PANTHER" id="PTHR12815">
    <property type="entry name" value="SORTING AND ASSEMBLY MACHINERY SAMM50 PROTEIN FAMILY MEMBER"/>
    <property type="match status" value="1"/>
</dbReference>
<dbReference type="Pfam" id="PF25280">
    <property type="entry name" value="POTRA2_Toc75"/>
    <property type="match status" value="1"/>
</dbReference>
<dbReference type="AlphaFoldDB" id="A0AA88X3K3"/>
<evidence type="ECO:0000259" key="6">
    <source>
        <dbReference type="Pfam" id="PF25282"/>
    </source>
</evidence>
<feature type="domain" description="Bacterial surface antigen (D15)" evidence="4">
    <location>
        <begin position="513"/>
        <end position="829"/>
    </location>
</feature>
<keyword evidence="2" id="KW-0472">Membrane</keyword>
<name>A0AA88X3K3_9ASTE</name>
<evidence type="ECO:0000256" key="3">
    <source>
        <dbReference type="ARBA" id="ARBA00024013"/>
    </source>
</evidence>
<dbReference type="GO" id="GO:0045037">
    <property type="term" value="P:protein import into chloroplast stroma"/>
    <property type="evidence" value="ECO:0007669"/>
    <property type="project" value="TreeGrafter"/>
</dbReference>
<accession>A0AA88X3K3</accession>
<proteinExistence type="predicted"/>
<dbReference type="GO" id="GO:0009707">
    <property type="term" value="C:chloroplast outer membrane"/>
    <property type="evidence" value="ECO:0007669"/>
    <property type="project" value="UniProtKB-SubCell"/>
</dbReference>
<dbReference type="InterPro" id="IPR057355">
    <property type="entry name" value="POTRA2_Toc75"/>
</dbReference>
<evidence type="ECO:0000259" key="4">
    <source>
        <dbReference type="Pfam" id="PF01103"/>
    </source>
</evidence>
<dbReference type="InterPro" id="IPR057354">
    <property type="entry name" value="POTRA1_3_Toc75"/>
</dbReference>
<evidence type="ECO:0000313" key="7">
    <source>
        <dbReference type="EMBL" id="KAK3039007.1"/>
    </source>
</evidence>
<feature type="domain" description="Toc75-like POTRA" evidence="6">
    <location>
        <begin position="393"/>
        <end position="474"/>
    </location>
</feature>
<gene>
    <name evidence="7" type="ORF">RJ639_027492</name>
</gene>
<evidence type="ECO:0000313" key="8">
    <source>
        <dbReference type="Proteomes" id="UP001188597"/>
    </source>
</evidence>
<dbReference type="EMBL" id="JAVXUP010000085">
    <property type="protein sequence ID" value="KAK3039007.1"/>
    <property type="molecule type" value="Genomic_DNA"/>
</dbReference>
<comment type="subcellular location">
    <subcellularLocation>
        <location evidence="3">Plastid</location>
        <location evidence="3">Chloroplast outer membrane</location>
    </subcellularLocation>
</comment>
<dbReference type="Pfam" id="PF01103">
    <property type="entry name" value="Omp85"/>
    <property type="match status" value="1"/>
</dbReference>
<evidence type="ECO:0008006" key="9">
    <source>
        <dbReference type="Google" id="ProtNLM"/>
    </source>
</evidence>
<dbReference type="InterPro" id="IPR039910">
    <property type="entry name" value="D15-like"/>
</dbReference>
<dbReference type="Proteomes" id="UP001188597">
    <property type="component" value="Unassembled WGS sequence"/>
</dbReference>
<feature type="domain" description="Toc75-like POTRA" evidence="6">
    <location>
        <begin position="178"/>
        <end position="270"/>
    </location>
</feature>
<dbReference type="GO" id="GO:0009658">
    <property type="term" value="P:chloroplast organization"/>
    <property type="evidence" value="ECO:0007669"/>
    <property type="project" value="TreeGrafter"/>
</dbReference>
<dbReference type="Gene3D" id="2.40.160.50">
    <property type="entry name" value="membrane protein fhac: a member of the omp85/tpsb transporter family"/>
    <property type="match status" value="1"/>
</dbReference>
<keyword evidence="1" id="KW-0934">Plastid</keyword>
<evidence type="ECO:0000259" key="5">
    <source>
        <dbReference type="Pfam" id="PF25280"/>
    </source>
</evidence>
<feature type="domain" description="Toc75-like second POTRA" evidence="5">
    <location>
        <begin position="279"/>
        <end position="392"/>
    </location>
</feature>
<dbReference type="Gene3D" id="3.10.20.310">
    <property type="entry name" value="membrane protein fhac"/>
    <property type="match status" value="1"/>
</dbReference>
<dbReference type="InterPro" id="IPR000184">
    <property type="entry name" value="Bac_surfAg_D15"/>
</dbReference>
<dbReference type="Pfam" id="PF25282">
    <property type="entry name" value="POTRA1_3_Toc75"/>
    <property type="match status" value="2"/>
</dbReference>
<keyword evidence="1" id="KW-1002">Plastid outer membrane</keyword>
<comment type="caution">
    <text evidence="7">The sequence shown here is derived from an EMBL/GenBank/DDBJ whole genome shotgun (WGS) entry which is preliminary data.</text>
</comment>
<organism evidence="7 8">
    <name type="scientific">Escallonia herrerae</name>
    <dbReference type="NCBI Taxonomy" id="1293975"/>
    <lineage>
        <taxon>Eukaryota</taxon>
        <taxon>Viridiplantae</taxon>
        <taxon>Streptophyta</taxon>
        <taxon>Embryophyta</taxon>
        <taxon>Tracheophyta</taxon>
        <taxon>Spermatophyta</taxon>
        <taxon>Magnoliopsida</taxon>
        <taxon>eudicotyledons</taxon>
        <taxon>Gunneridae</taxon>
        <taxon>Pentapetalae</taxon>
        <taxon>asterids</taxon>
        <taxon>campanulids</taxon>
        <taxon>Escalloniales</taxon>
        <taxon>Escalloniaceae</taxon>
        <taxon>Escallonia</taxon>
    </lineage>
</organism>
<sequence length="846" mass="92686">MASIVATGHLTTVSVPPSVLSRRRTVATTRPPTTIRYNYSPRLPTIKYNKPTNFPTAAIQYNSKPRLSSRLKSANNFFSSQNPSKTLAKPLKTLPHPKPSIPLKKSITIALTATASFLFYLTGFLGGGGRGGGKGGNYGGGGSGGGKNGGFWSRLLSLPALAKENDDKSQEWDSHGLPADIVVQLNNLNGLKNYKLSGIDFYDLRRRETLDPSEPFLLEMFSIRPGVVCTKAQLQQEIETLAASGMFDKIELEGKANPDGTLQVKISFVETTWPSANAFRCVNVGLIPQSEPVQFVQNTRMREQIEFARTQEREYRRRIERARPCQLPMSVQSEVLQMLVVQGKLSSRGLQKVQRKIENWYHDQGLVSARVVNFGNLISANREVIAEVVEGDITQVGVEFQDKLGNACEGNTKLGVIQRALPKALRQGHVYEINAARQALQNLNALGLFTNIEINSRADEENETGFAVDIKLKEEARKFAEFETTWSIVPGRGGRPTLASLMPGGTVKLELRNIKGLNRKLVGSVATNNFFNPQGDAGFQLEYVHPYLDGLYNPRNRTFKASCFNTTKQSPVFTCGRADVEDVPPIIVDRAGIKATITEDFMRQSWFTYGLVMEEIRTKDETGFIKPKGQMILPSGAISANGPPTTLSITGVDRMAFLQANITRDNTKFLNGALLGERNVFQVDQGLGIGTKFPFFNRHQLAVTRFIPLLRVEEGAGKAAPPVLVLHGNYGGCVGDLPGYEAFTLGGPCSVRGYNMGEIGAARNKLELAAEIRIPVKSAFVYAFAEHGNDLLSSKDVKGNPTKAYLRKGQGSSYGVGIKVGLLRGEYAIDHNAGTGAFAVRAEERF</sequence>